<dbReference type="InterPro" id="IPR039544">
    <property type="entry name" value="Tim44-like"/>
</dbReference>
<feature type="domain" description="Tim44-like" evidence="12">
    <location>
        <begin position="323"/>
        <end position="475"/>
    </location>
</feature>
<dbReference type="GO" id="GO:0006626">
    <property type="term" value="P:protein targeting to mitochondrion"/>
    <property type="evidence" value="ECO:0007669"/>
    <property type="project" value="UniProtKB-ARBA"/>
</dbReference>
<evidence type="ECO:0000256" key="9">
    <source>
        <dbReference type="ARBA" id="ARBA00063640"/>
    </source>
</evidence>
<comment type="caution">
    <text evidence="13">The sequence shown here is derived from an EMBL/GenBank/DDBJ whole genome shotgun (WGS) entry which is preliminary data.</text>
</comment>
<feature type="coiled-coil region" evidence="10">
    <location>
        <begin position="69"/>
        <end position="96"/>
    </location>
</feature>
<dbReference type="PANTHER" id="PTHR10721:SF1">
    <property type="entry name" value="MITOCHONDRIAL IMPORT INNER MEMBRANE TRANSLOCASE SUBUNIT TIM44"/>
    <property type="match status" value="1"/>
</dbReference>
<comment type="function">
    <text evidence="8">Essential component of the PAM complex, a complex required for the translocation of transit peptide-containing proteins from the inner membrane into the mitochondrial matrix in an ATP-dependent manner. Recruits mitochondrial HSP70 to drive protein translocation into the matrix using ATP as an energy source.</text>
</comment>
<gene>
    <name evidence="13" type="ORF">ANE_LOCUS10348</name>
</gene>
<dbReference type="AlphaFoldDB" id="A0A565BE70"/>
<dbReference type="OrthoDB" id="10265990at2759"/>
<comment type="subcellular location">
    <subcellularLocation>
        <location evidence="1">Mitochondrion inner membrane</location>
    </subcellularLocation>
</comment>
<evidence type="ECO:0000256" key="4">
    <source>
        <dbReference type="ARBA" id="ARBA00022946"/>
    </source>
</evidence>
<dbReference type="GO" id="GO:0005744">
    <property type="term" value="C:TIM23 mitochondrial import inner membrane translocase complex"/>
    <property type="evidence" value="ECO:0007669"/>
    <property type="project" value="UniProtKB-ARBA"/>
</dbReference>
<keyword evidence="3" id="KW-0999">Mitochondrion inner membrane</keyword>
<organism evidence="13 14">
    <name type="scientific">Arabis nemorensis</name>
    <dbReference type="NCBI Taxonomy" id="586526"/>
    <lineage>
        <taxon>Eukaryota</taxon>
        <taxon>Viridiplantae</taxon>
        <taxon>Streptophyta</taxon>
        <taxon>Embryophyta</taxon>
        <taxon>Tracheophyta</taxon>
        <taxon>Spermatophyta</taxon>
        <taxon>Magnoliopsida</taxon>
        <taxon>eudicotyledons</taxon>
        <taxon>Gunneridae</taxon>
        <taxon>Pentapetalae</taxon>
        <taxon>rosids</taxon>
        <taxon>malvids</taxon>
        <taxon>Brassicales</taxon>
        <taxon>Brassicaceae</taxon>
        <taxon>Arabideae</taxon>
        <taxon>Arabis</taxon>
    </lineage>
</organism>
<reference evidence="13" key="1">
    <citation type="submission" date="2019-07" db="EMBL/GenBank/DDBJ databases">
        <authorList>
            <person name="Dittberner H."/>
        </authorList>
    </citation>
    <scope>NUCLEOTIDE SEQUENCE [LARGE SCALE GENOMIC DNA]</scope>
</reference>
<evidence type="ECO:0000256" key="2">
    <source>
        <dbReference type="ARBA" id="ARBA00009597"/>
    </source>
</evidence>
<keyword evidence="4" id="KW-0809">Transit peptide</keyword>
<evidence type="ECO:0000256" key="5">
    <source>
        <dbReference type="ARBA" id="ARBA00023054"/>
    </source>
</evidence>
<feature type="region of interest" description="Disordered" evidence="11">
    <location>
        <begin position="141"/>
        <end position="176"/>
    </location>
</feature>
<comment type="subunit">
    <text evidence="9">Probable component of the PAM complex at least composed of a mitochondrial HSP70 protein, TIMM44 and TIMM14. The complex interacts with the TIMM23 component of the TIM17:23 complex.</text>
</comment>
<sequence length="482" mass="54998">MASRKLIRDLLITKQPLFRQLTHQRVRAMILVRVGARLGFNPANGYAIHRQFSVFSEFSKKIRGEAESNPEFQKTAKELKEKAEELKGVKEDLKVRTKEKTEQLYKQVDGVWTEAESVAKKVSSSVKDKFSAATDEVKESFKLGKEENGESASSSGTGASEGEKQQEQQSGTTEEQHTLFGQFKSSFSSPKVTEAFHKLKGVKPLDFARKGLDIVKDELRGSSSKKKHLEYTPPPPFTGERSTRTEVVITQPKQSKWQKKWESLREKMQGYPVFKRISGMSEPVVNKGQEIAEDVIERWETSDNPIVHKIQDMNETMFQETGSASTYKEIRSRDPSFSLPDFAAEVQEAIRPVLNAINKGDIEILKKYCSKELIERFTSERAAFQSHGYFFDNKLLHISEVEVQETKMMGNSPIIIVRFQTQQIHCIRDKDGNIRDGGEDTIHTVYYDWAMQQVDASELGEEAIYPIWRLRDMQKIGVQALI</sequence>
<dbReference type="Gene3D" id="3.10.450.240">
    <property type="match status" value="1"/>
</dbReference>
<accession>A0A565BE70</accession>
<feature type="compositionally biased region" description="Low complexity" evidence="11">
    <location>
        <begin position="150"/>
        <end position="160"/>
    </location>
</feature>
<keyword evidence="5 10" id="KW-0175">Coiled coil</keyword>
<evidence type="ECO:0000259" key="12">
    <source>
        <dbReference type="SMART" id="SM00978"/>
    </source>
</evidence>
<evidence type="ECO:0000256" key="1">
    <source>
        <dbReference type="ARBA" id="ARBA00004273"/>
    </source>
</evidence>
<name>A0A565BE70_9BRAS</name>
<keyword evidence="6" id="KW-0496">Mitochondrion</keyword>
<proteinExistence type="inferred from homology"/>
<evidence type="ECO:0000256" key="11">
    <source>
        <dbReference type="SAM" id="MobiDB-lite"/>
    </source>
</evidence>
<dbReference type="InterPro" id="IPR007379">
    <property type="entry name" value="Tim44-like_dom"/>
</dbReference>
<evidence type="ECO:0000256" key="6">
    <source>
        <dbReference type="ARBA" id="ARBA00023128"/>
    </source>
</evidence>
<dbReference type="GO" id="GO:0030150">
    <property type="term" value="P:protein import into mitochondrial matrix"/>
    <property type="evidence" value="ECO:0007669"/>
    <property type="project" value="TreeGrafter"/>
</dbReference>
<evidence type="ECO:0000256" key="10">
    <source>
        <dbReference type="SAM" id="Coils"/>
    </source>
</evidence>
<dbReference type="SUPFAM" id="SSF54427">
    <property type="entry name" value="NTF2-like"/>
    <property type="match status" value="1"/>
</dbReference>
<dbReference type="EMBL" id="CABITT030000003">
    <property type="protein sequence ID" value="VVA99903.1"/>
    <property type="molecule type" value="Genomic_DNA"/>
</dbReference>
<dbReference type="InterPro" id="IPR032710">
    <property type="entry name" value="NTF2-like_dom_sf"/>
</dbReference>
<dbReference type="GO" id="GO:0015462">
    <property type="term" value="F:ABC-type protein transporter activity"/>
    <property type="evidence" value="ECO:0007669"/>
    <property type="project" value="UniProtKB-ARBA"/>
</dbReference>
<comment type="similarity">
    <text evidence="2">Belongs to the Tim44 family.</text>
</comment>
<dbReference type="FunFam" id="3.10.450.240:FF:000005">
    <property type="entry name" value="Mitochondrial import inner membrane translocase subunit TIM44-2"/>
    <property type="match status" value="1"/>
</dbReference>
<evidence type="ECO:0000256" key="7">
    <source>
        <dbReference type="ARBA" id="ARBA00023136"/>
    </source>
</evidence>
<dbReference type="Proteomes" id="UP000489600">
    <property type="component" value="Unassembled WGS sequence"/>
</dbReference>
<evidence type="ECO:0000256" key="3">
    <source>
        <dbReference type="ARBA" id="ARBA00022792"/>
    </source>
</evidence>
<evidence type="ECO:0000313" key="13">
    <source>
        <dbReference type="EMBL" id="VVA99903.1"/>
    </source>
</evidence>
<keyword evidence="7" id="KW-0472">Membrane</keyword>
<evidence type="ECO:0000313" key="14">
    <source>
        <dbReference type="Proteomes" id="UP000489600"/>
    </source>
</evidence>
<dbReference type="PANTHER" id="PTHR10721">
    <property type="entry name" value="MITOCHONDRIAL IMPORT INNER MEMBRANE TRANSLOCASE SUBUNIT TIM44"/>
    <property type="match status" value="1"/>
</dbReference>
<dbReference type="GO" id="GO:0051087">
    <property type="term" value="F:protein-folding chaperone binding"/>
    <property type="evidence" value="ECO:0007669"/>
    <property type="project" value="TreeGrafter"/>
</dbReference>
<evidence type="ECO:0000256" key="8">
    <source>
        <dbReference type="ARBA" id="ARBA00057148"/>
    </source>
</evidence>
<keyword evidence="14" id="KW-1185">Reference proteome</keyword>
<dbReference type="SMART" id="SM00978">
    <property type="entry name" value="Tim44"/>
    <property type="match status" value="1"/>
</dbReference>
<dbReference type="Pfam" id="PF04280">
    <property type="entry name" value="Tim44"/>
    <property type="match status" value="1"/>
</dbReference>
<protein>
    <recommendedName>
        <fullName evidence="12">Tim44-like domain-containing protein</fullName>
    </recommendedName>
</protein>